<evidence type="ECO:0000313" key="1">
    <source>
        <dbReference type="EMBL" id="CNU25138.1"/>
    </source>
</evidence>
<evidence type="ECO:0000313" key="7">
    <source>
        <dbReference type="Proteomes" id="UP000042394"/>
    </source>
</evidence>
<dbReference type="Proteomes" id="UP000039541">
    <property type="component" value="Unassembled WGS sequence"/>
</dbReference>
<evidence type="ECO:0000313" key="2">
    <source>
        <dbReference type="EMBL" id="CNU57233.1"/>
    </source>
</evidence>
<proteinExistence type="predicted"/>
<gene>
    <name evidence="2" type="ORF">ERS008198_03083</name>
    <name evidence="3" type="ORF">ERS008202_03078</name>
    <name evidence="1" type="ORF">ERS008207_02232</name>
    <name evidence="4" type="ORF">NCTC5754_02396</name>
</gene>
<dbReference type="Proteomes" id="UP000041314">
    <property type="component" value="Unassembled WGS sequence"/>
</dbReference>
<accession>A0A0U0WFK1</accession>
<evidence type="ECO:0000313" key="8">
    <source>
        <dbReference type="Proteomes" id="UP000254190"/>
    </source>
</evidence>
<evidence type="ECO:0000313" key="4">
    <source>
        <dbReference type="EMBL" id="SUE47493.1"/>
    </source>
</evidence>
<dbReference type="Proteomes" id="UP000042394">
    <property type="component" value="Unassembled WGS sequence"/>
</dbReference>
<organism evidence="4 8">
    <name type="scientific">Salmonella enterica subsp. enterica serovar Bovismorbificans</name>
    <dbReference type="NCBI Taxonomy" id="58097"/>
    <lineage>
        <taxon>Bacteria</taxon>
        <taxon>Pseudomonadati</taxon>
        <taxon>Pseudomonadota</taxon>
        <taxon>Gammaproteobacteria</taxon>
        <taxon>Enterobacterales</taxon>
        <taxon>Enterobacteriaceae</taxon>
        <taxon>Salmonella</taxon>
    </lineage>
</organism>
<reference evidence="4 8" key="2">
    <citation type="submission" date="2018-06" db="EMBL/GenBank/DDBJ databases">
        <authorList>
            <consortium name="Pathogen Informatics"/>
            <person name="Doyle S."/>
        </authorList>
    </citation>
    <scope>NUCLEOTIDE SEQUENCE [LARGE SCALE GENOMIC DNA]</scope>
    <source>
        <strain evidence="4 8">NCTC5754</strain>
    </source>
</reference>
<evidence type="ECO:0000313" key="5">
    <source>
        <dbReference type="Proteomes" id="UP000039541"/>
    </source>
</evidence>
<dbReference type="EMBL" id="CQPA01000027">
    <property type="protein sequence ID" value="CNU57233.1"/>
    <property type="molecule type" value="Genomic_DNA"/>
</dbReference>
<evidence type="ECO:0000313" key="6">
    <source>
        <dbReference type="Proteomes" id="UP000041314"/>
    </source>
</evidence>
<sequence length="309" mass="36491">MPTYKQVVNHVKKHVLWKEEYFERYYRLNPELVQKRLDKIYQAKDDLMVLISTQLFCFLQANGTLYFDGCYKTGKADNSLLCTNLALWSIELACDHFDIREERGHTTKFSEQGESWLTLFACNQFSLVPYCYPAIQRGFQSGVLKEIVPFYREQKLGILAMEIMARERGDTINWEAMQVRVDPVYLDFCQNILLSSDDELVRTGLITLCDKHLEWTDFHNSGKHCCLTGYEIQRQDLLLWPFEYQAVKNWRARQGLSTPMIEHPLMNSPMTTANCPDFSQWQRPEWFNPLVDFLAQRRPELAFLRHLFI</sequence>
<dbReference type="AlphaFoldDB" id="A0A0U0WFK1"/>
<dbReference type="EMBL" id="UGVQ01000002">
    <property type="protein sequence ID" value="SUE47493.1"/>
    <property type="molecule type" value="Genomic_DNA"/>
</dbReference>
<protein>
    <submittedName>
        <fullName evidence="4">Putative cytoplasmic protein</fullName>
    </submittedName>
</protein>
<evidence type="ECO:0000313" key="3">
    <source>
        <dbReference type="EMBL" id="CNU58466.1"/>
    </source>
</evidence>
<reference evidence="5 6" key="1">
    <citation type="submission" date="2015-03" db="EMBL/GenBank/DDBJ databases">
        <authorList>
            <consortium name="Pathogen Informatics"/>
        </authorList>
    </citation>
    <scope>NUCLEOTIDE SEQUENCE [LARGE SCALE GENOMIC DNA]</scope>
    <source>
        <strain evidence="3 5">3476</strain>
        <strain evidence="2 6">A1104</strain>
        <strain evidence="1 7">D4891</strain>
    </source>
</reference>
<dbReference type="EMBL" id="CQPD01000020">
    <property type="protein sequence ID" value="CNU25138.1"/>
    <property type="molecule type" value="Genomic_DNA"/>
</dbReference>
<dbReference type="EMBL" id="CQPC01000044">
    <property type="protein sequence ID" value="CNU58466.1"/>
    <property type="molecule type" value="Genomic_DNA"/>
</dbReference>
<dbReference type="Proteomes" id="UP000254190">
    <property type="component" value="Unassembled WGS sequence"/>
</dbReference>
<name>A0A0U0WFK1_SALET</name>